<evidence type="ECO:0000259" key="2">
    <source>
        <dbReference type="Pfam" id="PF07589"/>
    </source>
</evidence>
<feature type="signal peptide" evidence="1">
    <location>
        <begin position="1"/>
        <end position="20"/>
    </location>
</feature>
<dbReference type="STRING" id="269799.Gmet_0748"/>
<accession>Q39XN4</accession>
<evidence type="ECO:0000313" key="3">
    <source>
        <dbReference type="EMBL" id="ABB30990.1"/>
    </source>
</evidence>
<dbReference type="Proteomes" id="UP000007073">
    <property type="component" value="Chromosome"/>
</dbReference>
<evidence type="ECO:0000313" key="4">
    <source>
        <dbReference type="Proteomes" id="UP000007073"/>
    </source>
</evidence>
<dbReference type="NCBIfam" id="TIGR02595">
    <property type="entry name" value="PEP_CTERM"/>
    <property type="match status" value="1"/>
</dbReference>
<organism evidence="3 4">
    <name type="scientific">Geobacter metallireducens (strain ATCC 53774 / DSM 7210 / GS-15)</name>
    <dbReference type="NCBI Taxonomy" id="269799"/>
    <lineage>
        <taxon>Bacteria</taxon>
        <taxon>Pseudomonadati</taxon>
        <taxon>Thermodesulfobacteriota</taxon>
        <taxon>Desulfuromonadia</taxon>
        <taxon>Geobacterales</taxon>
        <taxon>Geobacteraceae</taxon>
        <taxon>Geobacter</taxon>
    </lineage>
</organism>
<dbReference type="HOGENOM" id="CLU_1178861_0_0_7"/>
<dbReference type="Pfam" id="PF07589">
    <property type="entry name" value="PEP-CTERM"/>
    <property type="match status" value="1"/>
</dbReference>
<dbReference type="AlphaFoldDB" id="Q39XN4"/>
<reference evidence="3 4" key="2">
    <citation type="journal article" date="2009" name="BMC Microbiol.">
        <title>The genome sequence of Geobacter metallireducens: features of metabolism, physiology and regulation common and dissimilar to Geobacter sulfurreducens.</title>
        <authorList>
            <person name="Aklujkar M."/>
            <person name="Krushkal J."/>
            <person name="DiBartolo G."/>
            <person name="Lapidus A."/>
            <person name="Land M.L."/>
            <person name="Lovley D.R."/>
        </authorList>
    </citation>
    <scope>NUCLEOTIDE SEQUENCE [LARGE SCALE GENOMIC DNA]</scope>
    <source>
        <strain evidence="4">ATCC 53774 / DSM 7210 / GS-15</strain>
    </source>
</reference>
<reference evidence="3 4" key="1">
    <citation type="submission" date="2005-10" db="EMBL/GenBank/DDBJ databases">
        <title>Complete sequence of Geobacter metallireducens GS-15.</title>
        <authorList>
            <consortium name="US DOE Joint Genome Institute"/>
            <person name="Copeland A."/>
            <person name="Lucas S."/>
            <person name="Lapidus A."/>
            <person name="Barry K."/>
            <person name="Detter J.C."/>
            <person name="Glavina T."/>
            <person name="Hammon N."/>
            <person name="Israni S."/>
            <person name="Pitluck S."/>
            <person name="Di Bartolo G."/>
            <person name="Chain P."/>
            <person name="Schmutz J."/>
            <person name="Larimer F."/>
            <person name="Land M."/>
            <person name="Kyrpides N."/>
            <person name="Ivanova N."/>
            <person name="Richardson P."/>
        </authorList>
    </citation>
    <scope>NUCLEOTIDE SEQUENCE [LARGE SCALE GENOMIC DNA]</scope>
    <source>
        <strain evidence="4">ATCC 53774 / DSM 7210 / GS-15</strain>
    </source>
</reference>
<sequence>MKRILFALALVASVATSGWAITYTGSLASSPGGGLLATLDWAGITTAGAPNSSLSWTVDDTTNTGLWTYNYIWTGTRKGLSHIVIEVSDTFTKDNIMQISSGYDGDAPKTYSPSDASNDGLPADIWGIKWNAEGTVFNFSIVTDREPMWGDVYARDGKTGGSDVYAYNTGFGFDTAAVIADGNAFDQATGRAWALVPDTENGGGGQQEVVPEPGTIMLLGTGLIGLALYGRRRMK</sequence>
<protein>
    <submittedName>
        <fullName evidence="3">PEP motif-containing protein, putative exosortase substrate</fullName>
    </submittedName>
</protein>
<keyword evidence="4" id="KW-1185">Reference proteome</keyword>
<dbReference type="RefSeq" id="WP_004514465.1">
    <property type="nucleotide sequence ID" value="NC_007517.1"/>
</dbReference>
<dbReference type="InterPro" id="IPR013424">
    <property type="entry name" value="Ice-binding_C"/>
</dbReference>
<keyword evidence="1" id="KW-0732">Signal</keyword>
<name>Q39XN4_GEOMG</name>
<proteinExistence type="predicted"/>
<feature type="chain" id="PRO_5004223605" evidence="1">
    <location>
        <begin position="21"/>
        <end position="235"/>
    </location>
</feature>
<dbReference type="EMBL" id="CP000148">
    <property type="protein sequence ID" value="ABB30990.1"/>
    <property type="molecule type" value="Genomic_DNA"/>
</dbReference>
<dbReference type="KEGG" id="gme:Gmet_0748"/>
<evidence type="ECO:0000256" key="1">
    <source>
        <dbReference type="SAM" id="SignalP"/>
    </source>
</evidence>
<gene>
    <name evidence="3" type="ordered locus">Gmet_0748</name>
</gene>
<feature type="domain" description="Ice-binding protein C-terminal" evidence="2">
    <location>
        <begin position="210"/>
        <end position="233"/>
    </location>
</feature>